<organism evidence="2 3">
    <name type="scientific">Didymodactylos carnosus</name>
    <dbReference type="NCBI Taxonomy" id="1234261"/>
    <lineage>
        <taxon>Eukaryota</taxon>
        <taxon>Metazoa</taxon>
        <taxon>Spiralia</taxon>
        <taxon>Gnathifera</taxon>
        <taxon>Rotifera</taxon>
        <taxon>Eurotatoria</taxon>
        <taxon>Bdelloidea</taxon>
        <taxon>Philodinida</taxon>
        <taxon>Philodinidae</taxon>
        <taxon>Didymodactylos</taxon>
    </lineage>
</organism>
<comment type="caution">
    <text evidence="2">The sequence shown here is derived from an EMBL/GenBank/DDBJ whole genome shotgun (WGS) entry which is preliminary data.</text>
</comment>
<sequence>ALSNTNRSDWDVQLSKTVSAYNNTRHATTKIEPFTLMYSRHCQLPFDLPQTITSVVQPHEYVKHLHQYISQAKQMVQRNIEQQQQKAKGRYDKNRRNPSYDVSDYVWVGKIGRISKSAPKKDGPYRITQKLGQLSYMVQDPRNLSDVRQVHVQRLRPYYQPQ</sequence>
<evidence type="ECO:0000313" key="2">
    <source>
        <dbReference type="EMBL" id="CAF4607475.1"/>
    </source>
</evidence>
<accession>A0A8S2Z7U4</accession>
<evidence type="ECO:0000313" key="3">
    <source>
        <dbReference type="Proteomes" id="UP000681722"/>
    </source>
</evidence>
<dbReference type="OrthoDB" id="4369127at2759"/>
<dbReference type="InterPro" id="IPR036397">
    <property type="entry name" value="RNaseH_sf"/>
</dbReference>
<dbReference type="Pfam" id="PF22938">
    <property type="entry name" value="Integrase_p58_C"/>
    <property type="match status" value="1"/>
</dbReference>
<dbReference type="Proteomes" id="UP000681722">
    <property type="component" value="Unassembled WGS sequence"/>
</dbReference>
<dbReference type="PANTHER" id="PTHR37984">
    <property type="entry name" value="PROTEIN CBG26694"/>
    <property type="match status" value="1"/>
</dbReference>
<protein>
    <recommendedName>
        <fullName evidence="1">Integrase p58-like C-terminal domain-containing protein</fullName>
    </recommendedName>
</protein>
<dbReference type="Gene3D" id="3.30.420.10">
    <property type="entry name" value="Ribonuclease H-like superfamily/Ribonuclease H"/>
    <property type="match status" value="1"/>
</dbReference>
<dbReference type="EMBL" id="CAJOBC010129466">
    <property type="protein sequence ID" value="CAF4607475.1"/>
    <property type="molecule type" value="Genomic_DNA"/>
</dbReference>
<name>A0A8S2Z7U4_9BILA</name>
<evidence type="ECO:0000259" key="1">
    <source>
        <dbReference type="Pfam" id="PF22938"/>
    </source>
</evidence>
<dbReference type="InterPro" id="IPR054465">
    <property type="entry name" value="Integrase_p58-like_C"/>
</dbReference>
<dbReference type="GO" id="GO:0003676">
    <property type="term" value="F:nucleic acid binding"/>
    <property type="evidence" value="ECO:0007669"/>
    <property type="project" value="InterPro"/>
</dbReference>
<proteinExistence type="predicted"/>
<feature type="domain" description="Integrase p58-like C-terminal" evidence="1">
    <location>
        <begin position="123"/>
        <end position="157"/>
    </location>
</feature>
<feature type="non-terminal residue" evidence="2">
    <location>
        <position position="1"/>
    </location>
</feature>
<reference evidence="2" key="1">
    <citation type="submission" date="2021-02" db="EMBL/GenBank/DDBJ databases">
        <authorList>
            <person name="Nowell W R."/>
        </authorList>
    </citation>
    <scope>NUCLEOTIDE SEQUENCE</scope>
</reference>
<dbReference type="InterPro" id="IPR050951">
    <property type="entry name" value="Retrovirus_Pol_polyprotein"/>
</dbReference>
<gene>
    <name evidence="2" type="ORF">SRO942_LOCUS49088</name>
</gene>
<dbReference type="PANTHER" id="PTHR37984:SF5">
    <property type="entry name" value="PROTEIN NYNRIN-LIKE"/>
    <property type="match status" value="1"/>
</dbReference>
<dbReference type="AlphaFoldDB" id="A0A8S2Z7U4"/>